<organism evidence="3 4">
    <name type="scientific">Cohaesibacter marisflavi</name>
    <dbReference type="NCBI Taxonomy" id="655353"/>
    <lineage>
        <taxon>Bacteria</taxon>
        <taxon>Pseudomonadati</taxon>
        <taxon>Pseudomonadota</taxon>
        <taxon>Alphaproteobacteria</taxon>
        <taxon>Hyphomicrobiales</taxon>
        <taxon>Cohaesibacteraceae</taxon>
    </lineage>
</organism>
<evidence type="ECO:0000313" key="3">
    <source>
        <dbReference type="EMBL" id="SFN60784.1"/>
    </source>
</evidence>
<keyword evidence="4" id="KW-1185">Reference proteome</keyword>
<dbReference type="EMBL" id="FOVR01000001">
    <property type="protein sequence ID" value="SFN60784.1"/>
    <property type="molecule type" value="Genomic_DNA"/>
</dbReference>
<dbReference type="InterPro" id="IPR011740">
    <property type="entry name" value="DUF2460"/>
</dbReference>
<accession>A0A1I5AEA5</accession>
<gene>
    <name evidence="3" type="ORF">SAMN04488056_101455</name>
</gene>
<dbReference type="NCBIfam" id="TIGR02217">
    <property type="entry name" value="chp_TIGR02217"/>
    <property type="match status" value="1"/>
</dbReference>
<dbReference type="OrthoDB" id="1685145at2"/>
<dbReference type="AlphaFoldDB" id="A0A1I5AEA5"/>
<proteinExistence type="predicted"/>
<feature type="compositionally biased region" description="Polar residues" evidence="1">
    <location>
        <begin position="23"/>
        <end position="32"/>
    </location>
</feature>
<feature type="domain" description="DUF2460" evidence="2">
    <location>
        <begin position="6"/>
        <end position="207"/>
    </location>
</feature>
<name>A0A1I5AEA5_9HYPH</name>
<sequence length="209" mass="22449">MAAFLEIVFPVKIGLGATGGPQRKTQVVQSGSGKEERNQQWANSRRSWDVGTGIRDIYEAEQVLSFFEDVRGRLSGFLFCDPFDLRSCAILGNPSATDQAIGTGDGATTAFQLTKTYGSANPYMRKISKPKQDSVLVAVDGVALDAADFSVDHTTGLVTLADPPAVDAAVTAGFEFYVPVRFDTDDLSIAWENNALISVPSIPVLELIL</sequence>
<evidence type="ECO:0000259" key="2">
    <source>
        <dbReference type="Pfam" id="PF09343"/>
    </source>
</evidence>
<dbReference type="RefSeq" id="WP_090068401.1">
    <property type="nucleotide sequence ID" value="NZ_FOVR01000001.1"/>
</dbReference>
<protein>
    <submittedName>
        <fullName evidence="3">TIGR02217 family protein</fullName>
    </submittedName>
</protein>
<evidence type="ECO:0000313" key="4">
    <source>
        <dbReference type="Proteomes" id="UP000199236"/>
    </source>
</evidence>
<feature type="region of interest" description="Disordered" evidence="1">
    <location>
        <begin position="20"/>
        <end position="45"/>
    </location>
</feature>
<dbReference type="Proteomes" id="UP000199236">
    <property type="component" value="Unassembled WGS sequence"/>
</dbReference>
<dbReference type="STRING" id="655353.SAMN04488056_101455"/>
<dbReference type="Pfam" id="PF09343">
    <property type="entry name" value="DUF2460"/>
    <property type="match status" value="1"/>
</dbReference>
<reference evidence="3 4" key="1">
    <citation type="submission" date="2016-10" db="EMBL/GenBank/DDBJ databases">
        <authorList>
            <person name="de Groot N.N."/>
        </authorList>
    </citation>
    <scope>NUCLEOTIDE SEQUENCE [LARGE SCALE GENOMIC DNA]</scope>
    <source>
        <strain evidence="3 4">CGMCC 1.9157</strain>
    </source>
</reference>
<evidence type="ECO:0000256" key="1">
    <source>
        <dbReference type="SAM" id="MobiDB-lite"/>
    </source>
</evidence>